<dbReference type="InterPro" id="IPR044855">
    <property type="entry name" value="CoA-Trfase_III_dom3_sf"/>
</dbReference>
<keyword evidence="1" id="KW-0808">Transferase</keyword>
<gene>
    <name evidence="1" type="ORF">SAMN04487779_102254</name>
</gene>
<organism evidence="1 2">
    <name type="scientific">Belnapia rosea</name>
    <dbReference type="NCBI Taxonomy" id="938405"/>
    <lineage>
        <taxon>Bacteria</taxon>
        <taxon>Pseudomonadati</taxon>
        <taxon>Pseudomonadota</taxon>
        <taxon>Alphaproteobacteria</taxon>
        <taxon>Acetobacterales</taxon>
        <taxon>Roseomonadaceae</taxon>
        <taxon>Belnapia</taxon>
    </lineage>
</organism>
<dbReference type="Proteomes" id="UP000198925">
    <property type="component" value="Unassembled WGS sequence"/>
</dbReference>
<evidence type="ECO:0000313" key="2">
    <source>
        <dbReference type="Proteomes" id="UP000198925"/>
    </source>
</evidence>
<proteinExistence type="predicted"/>
<keyword evidence="2" id="KW-1185">Reference proteome</keyword>
<dbReference type="InterPro" id="IPR023606">
    <property type="entry name" value="CoA-Trfase_III_dom_1_sf"/>
</dbReference>
<dbReference type="STRING" id="938405.SAMN02927895_05796"/>
<dbReference type="Gene3D" id="3.40.50.10540">
    <property type="entry name" value="Crotonobetainyl-coa:carnitine coa-transferase, domain 1"/>
    <property type="match status" value="1"/>
</dbReference>
<protein>
    <submittedName>
        <fullName evidence="1">Crotonobetainyl-CoA:carnitine CoA-transferase CaiB</fullName>
    </submittedName>
</protein>
<dbReference type="Gene3D" id="3.30.1540.10">
    <property type="entry name" value="formyl-coa transferase, domain 3"/>
    <property type="match status" value="1"/>
</dbReference>
<dbReference type="AlphaFoldDB" id="A0A1G7B1P2"/>
<dbReference type="InterPro" id="IPR003673">
    <property type="entry name" value="CoA-Trfase_fam_III"/>
</dbReference>
<accession>A0A1G7B1P2</accession>
<dbReference type="GO" id="GO:0016740">
    <property type="term" value="F:transferase activity"/>
    <property type="evidence" value="ECO:0007669"/>
    <property type="project" value="UniProtKB-KW"/>
</dbReference>
<dbReference type="PANTHER" id="PTHR48228:SF5">
    <property type="entry name" value="ALPHA-METHYLACYL-COA RACEMASE"/>
    <property type="match status" value="1"/>
</dbReference>
<dbReference type="PANTHER" id="PTHR48228">
    <property type="entry name" value="SUCCINYL-COA--D-CITRAMALATE COA-TRANSFERASE"/>
    <property type="match status" value="1"/>
</dbReference>
<dbReference type="SUPFAM" id="SSF89796">
    <property type="entry name" value="CoA-transferase family III (CaiB/BaiF)"/>
    <property type="match status" value="1"/>
</dbReference>
<dbReference type="InterPro" id="IPR050509">
    <property type="entry name" value="CoA-transferase_III"/>
</dbReference>
<evidence type="ECO:0000313" key="1">
    <source>
        <dbReference type="EMBL" id="SDE20757.1"/>
    </source>
</evidence>
<dbReference type="EMBL" id="FMZX01000022">
    <property type="protein sequence ID" value="SDE20757.1"/>
    <property type="molecule type" value="Genomic_DNA"/>
</dbReference>
<dbReference type="Pfam" id="PF02515">
    <property type="entry name" value="CoA_transf_3"/>
    <property type="match status" value="1"/>
</dbReference>
<dbReference type="RefSeq" id="WP_090664825.1">
    <property type="nucleotide sequence ID" value="NZ_FMZX01000022.1"/>
</dbReference>
<reference evidence="1 2" key="1">
    <citation type="submission" date="2016-10" db="EMBL/GenBank/DDBJ databases">
        <authorList>
            <person name="de Groot N.N."/>
        </authorList>
    </citation>
    <scope>NUCLEOTIDE SEQUENCE [LARGE SCALE GENOMIC DNA]</scope>
    <source>
        <strain evidence="1 2">CPCC 100156</strain>
    </source>
</reference>
<name>A0A1G7B1P2_9PROT</name>
<sequence>MGPLAGLKVVELAGIGPGPMAAMLLADMGATVLRIDRPDPPELGMSRPLKYNLTLRGRRTLALDLKQPAARELALRLVAGADALIEGFRPGVAERLGLGPDDCLARNPRLAYGRMTGWGQDGPLAPAAGHDLNYIALTGALHHIGRQGQPPTPPLNLVGDYGGGALYLAFGIVCAVLEARGSGRGQVVDAAIVDGVAHLMTGMFGLFGAGLLPESRGEGVIDGGAPYYDCYECADGRYVSVAPIEGRFFQELLRRIGIDPADFPKQSDRARWPEAKRRLAELFRQRPRDAWCELLEGTDSCFAPVLTPAEALRHKHMAARRTFVEFDGVAQPAPAPRFSRTVPELSLPPQPADPARAEGALAGWLPEAEIAALRAAGTLGQAG</sequence>